<gene>
    <name evidence="1" type="ORF">L1987_57749</name>
</gene>
<organism evidence="1 2">
    <name type="scientific">Smallanthus sonchifolius</name>
    <dbReference type="NCBI Taxonomy" id="185202"/>
    <lineage>
        <taxon>Eukaryota</taxon>
        <taxon>Viridiplantae</taxon>
        <taxon>Streptophyta</taxon>
        <taxon>Embryophyta</taxon>
        <taxon>Tracheophyta</taxon>
        <taxon>Spermatophyta</taxon>
        <taxon>Magnoliopsida</taxon>
        <taxon>eudicotyledons</taxon>
        <taxon>Gunneridae</taxon>
        <taxon>Pentapetalae</taxon>
        <taxon>asterids</taxon>
        <taxon>campanulids</taxon>
        <taxon>Asterales</taxon>
        <taxon>Asteraceae</taxon>
        <taxon>Asteroideae</taxon>
        <taxon>Heliantheae alliance</taxon>
        <taxon>Millerieae</taxon>
        <taxon>Smallanthus</taxon>
    </lineage>
</organism>
<evidence type="ECO:0000313" key="1">
    <source>
        <dbReference type="EMBL" id="KAI3744660.1"/>
    </source>
</evidence>
<name>A0ACB9DDP8_9ASTR</name>
<proteinExistence type="predicted"/>
<keyword evidence="2" id="KW-1185">Reference proteome</keyword>
<dbReference type="EMBL" id="CM042036">
    <property type="protein sequence ID" value="KAI3744660.1"/>
    <property type="molecule type" value="Genomic_DNA"/>
</dbReference>
<reference evidence="2" key="1">
    <citation type="journal article" date="2022" name="Mol. Ecol. Resour.">
        <title>The genomes of chicory, endive, great burdock and yacon provide insights into Asteraceae palaeo-polyploidization history and plant inulin production.</title>
        <authorList>
            <person name="Fan W."/>
            <person name="Wang S."/>
            <person name="Wang H."/>
            <person name="Wang A."/>
            <person name="Jiang F."/>
            <person name="Liu H."/>
            <person name="Zhao H."/>
            <person name="Xu D."/>
            <person name="Zhang Y."/>
        </authorList>
    </citation>
    <scope>NUCLEOTIDE SEQUENCE [LARGE SCALE GENOMIC DNA]</scope>
    <source>
        <strain evidence="2">cv. Yunnan</strain>
    </source>
</reference>
<comment type="caution">
    <text evidence="1">The sequence shown here is derived from an EMBL/GenBank/DDBJ whole genome shotgun (WGS) entry which is preliminary data.</text>
</comment>
<protein>
    <submittedName>
        <fullName evidence="1">Uncharacterized protein</fullName>
    </submittedName>
</protein>
<evidence type="ECO:0000313" key="2">
    <source>
        <dbReference type="Proteomes" id="UP001056120"/>
    </source>
</evidence>
<accession>A0ACB9DDP8</accession>
<dbReference type="Proteomes" id="UP001056120">
    <property type="component" value="Linkage Group LG19"/>
</dbReference>
<sequence>MTVRHEDQQTKNYMKVRRALQPTRPPTFLLLRLHTTTGLRPFPIITTTIFRPQPPSYITTTHLRPSASTIYPPPPPEAPAHAPPPLDDLRAPPPSSAGACPLNPTPSFTSPLSTTGTPPPPDMASSSSQAHKWARIQDTSQQGNATAQDQPDAPPPQPLHAYPLLIFAQAGCPRAVAAATASMLEAASGRPEGAVRRAHLGVLLDVSVAPRRLDDSDGRLVQPKRIRTPHVHQPICLANWAVYRGRGVSPYLYREPPHSDHTGGRLQHHSTTAYGVVADHRRRGLAPELPHVLDPQPGVPLSTPHHHVHDHQSPPEHREGLRARPFHSISDSTFPSLISSL</sequence>
<reference evidence="1 2" key="2">
    <citation type="journal article" date="2022" name="Mol. Ecol. Resour.">
        <title>The genomes of chicory, endive, great burdock and yacon provide insights into Asteraceae paleo-polyploidization history and plant inulin production.</title>
        <authorList>
            <person name="Fan W."/>
            <person name="Wang S."/>
            <person name="Wang H."/>
            <person name="Wang A."/>
            <person name="Jiang F."/>
            <person name="Liu H."/>
            <person name="Zhao H."/>
            <person name="Xu D."/>
            <person name="Zhang Y."/>
        </authorList>
    </citation>
    <scope>NUCLEOTIDE SEQUENCE [LARGE SCALE GENOMIC DNA]</scope>
    <source>
        <strain evidence="2">cv. Yunnan</strain>
        <tissue evidence="1">Leaves</tissue>
    </source>
</reference>